<name>A0ABU3PX30_9ACTN</name>
<evidence type="ECO:0000256" key="4">
    <source>
        <dbReference type="ARBA" id="ARBA00007637"/>
    </source>
</evidence>
<dbReference type="PANTHER" id="PTHR43725:SF47">
    <property type="entry name" value="UDP-GLUCOSE 4-EPIMERASE"/>
    <property type="match status" value="1"/>
</dbReference>
<evidence type="ECO:0000256" key="10">
    <source>
        <dbReference type="ARBA" id="ARBA00031367"/>
    </source>
</evidence>
<reference evidence="13 14" key="1">
    <citation type="submission" date="2023-08" db="EMBL/GenBank/DDBJ databases">
        <title>Nocardioides seae sp. nov., a bacterium isolated from a soil.</title>
        <authorList>
            <person name="Wang X."/>
        </authorList>
    </citation>
    <scope>NUCLEOTIDE SEQUENCE [LARGE SCALE GENOMIC DNA]</scope>
    <source>
        <strain evidence="13 14">YZH12</strain>
    </source>
</reference>
<evidence type="ECO:0000256" key="9">
    <source>
        <dbReference type="ARBA" id="ARBA00023235"/>
    </source>
</evidence>
<comment type="pathway">
    <text evidence="3">Carbohydrate metabolism; galactose metabolism.</text>
</comment>
<dbReference type="PANTHER" id="PTHR43725">
    <property type="entry name" value="UDP-GLUCOSE 4-EPIMERASE"/>
    <property type="match status" value="1"/>
</dbReference>
<keyword evidence="14" id="KW-1185">Reference proteome</keyword>
<dbReference type="EMBL" id="JAVYII010000004">
    <property type="protein sequence ID" value="MDT9593436.1"/>
    <property type="molecule type" value="Genomic_DNA"/>
</dbReference>
<dbReference type="Proteomes" id="UP001268542">
    <property type="component" value="Unassembled WGS sequence"/>
</dbReference>
<evidence type="ECO:0000256" key="5">
    <source>
        <dbReference type="ARBA" id="ARBA00013189"/>
    </source>
</evidence>
<evidence type="ECO:0000256" key="7">
    <source>
        <dbReference type="ARBA" id="ARBA00023027"/>
    </source>
</evidence>
<keyword evidence="8" id="KW-0299">Galactose metabolism</keyword>
<comment type="caution">
    <text evidence="13">The sequence shown here is derived from an EMBL/GenBank/DDBJ whole genome shotgun (WGS) entry which is preliminary data.</text>
</comment>
<evidence type="ECO:0000313" key="13">
    <source>
        <dbReference type="EMBL" id="MDT9593436.1"/>
    </source>
</evidence>
<dbReference type="Gene3D" id="3.40.50.720">
    <property type="entry name" value="NAD(P)-binding Rossmann-like Domain"/>
    <property type="match status" value="1"/>
</dbReference>
<evidence type="ECO:0000256" key="6">
    <source>
        <dbReference type="ARBA" id="ARBA00018569"/>
    </source>
</evidence>
<feature type="domain" description="NAD-dependent epimerase/dehydratase" evidence="12">
    <location>
        <begin position="3"/>
        <end position="171"/>
    </location>
</feature>
<evidence type="ECO:0000256" key="1">
    <source>
        <dbReference type="ARBA" id="ARBA00000083"/>
    </source>
</evidence>
<keyword evidence="7" id="KW-0520">NAD</keyword>
<keyword evidence="9" id="KW-0413">Isomerase</keyword>
<dbReference type="Pfam" id="PF01370">
    <property type="entry name" value="Epimerase"/>
    <property type="match status" value="1"/>
</dbReference>
<keyword evidence="8" id="KW-0119">Carbohydrate metabolism</keyword>
<dbReference type="EC" id="5.1.3.2" evidence="5"/>
<sequence>MRILVAGGAGYIGSHTVVALVERGHEVVVADDLSNAKRAVVDRVAEITGVQVPLEVVDLTDAERTDDLFAGAGFEAVVHFAGRKAVGESTRVPLSYYRTNLDSTFSLLEAMARHDVRRLVFSSSATVYGDGAPVPYPETYPHLSAASPYGRTKVMIERILTDVATASPDLRVAM</sequence>
<evidence type="ECO:0000256" key="11">
    <source>
        <dbReference type="ARBA" id="ARBA00033067"/>
    </source>
</evidence>
<comment type="similarity">
    <text evidence="4">Belongs to the NAD(P)-dependent epimerase/dehydratase family.</text>
</comment>
<accession>A0ABU3PX30</accession>
<evidence type="ECO:0000313" key="14">
    <source>
        <dbReference type="Proteomes" id="UP001268542"/>
    </source>
</evidence>
<evidence type="ECO:0000256" key="8">
    <source>
        <dbReference type="ARBA" id="ARBA00023144"/>
    </source>
</evidence>
<gene>
    <name evidence="13" type="ORF">RDV89_10185</name>
</gene>
<dbReference type="InterPro" id="IPR036291">
    <property type="entry name" value="NAD(P)-bd_dom_sf"/>
</dbReference>
<proteinExistence type="inferred from homology"/>
<comment type="cofactor">
    <cofactor evidence="2">
        <name>NAD(+)</name>
        <dbReference type="ChEBI" id="CHEBI:57540"/>
    </cofactor>
</comment>
<comment type="catalytic activity">
    <reaction evidence="1">
        <text>UDP-alpha-D-glucose = UDP-alpha-D-galactose</text>
        <dbReference type="Rhea" id="RHEA:22168"/>
        <dbReference type="ChEBI" id="CHEBI:58885"/>
        <dbReference type="ChEBI" id="CHEBI:66914"/>
        <dbReference type="EC" id="5.1.3.2"/>
    </reaction>
</comment>
<protein>
    <recommendedName>
        <fullName evidence="6">UDP-glucose 4-epimerase</fullName>
        <ecNumber evidence="5">5.1.3.2</ecNumber>
    </recommendedName>
    <alternativeName>
        <fullName evidence="11">Galactowaldenase</fullName>
    </alternativeName>
    <alternativeName>
        <fullName evidence="10">UDP-galactose 4-epimerase</fullName>
    </alternativeName>
</protein>
<evidence type="ECO:0000259" key="12">
    <source>
        <dbReference type="Pfam" id="PF01370"/>
    </source>
</evidence>
<evidence type="ECO:0000256" key="2">
    <source>
        <dbReference type="ARBA" id="ARBA00001911"/>
    </source>
</evidence>
<dbReference type="RefSeq" id="WP_315732932.1">
    <property type="nucleotide sequence ID" value="NZ_JAVYII010000004.1"/>
</dbReference>
<dbReference type="InterPro" id="IPR001509">
    <property type="entry name" value="Epimerase_deHydtase"/>
</dbReference>
<feature type="non-terminal residue" evidence="13">
    <location>
        <position position="174"/>
    </location>
</feature>
<organism evidence="13 14">
    <name type="scientific">Nocardioides imazamoxiresistens</name>
    <dbReference type="NCBI Taxonomy" id="3231893"/>
    <lineage>
        <taxon>Bacteria</taxon>
        <taxon>Bacillati</taxon>
        <taxon>Actinomycetota</taxon>
        <taxon>Actinomycetes</taxon>
        <taxon>Propionibacteriales</taxon>
        <taxon>Nocardioidaceae</taxon>
        <taxon>Nocardioides</taxon>
    </lineage>
</organism>
<evidence type="ECO:0000256" key="3">
    <source>
        <dbReference type="ARBA" id="ARBA00004947"/>
    </source>
</evidence>
<dbReference type="SUPFAM" id="SSF51735">
    <property type="entry name" value="NAD(P)-binding Rossmann-fold domains"/>
    <property type="match status" value="1"/>
</dbReference>